<sequence>MAAEVQSTGLATLSEAYSVIIRSLSIENKLPRVDNIIEVAREHARPYEERNDMRRATEVYLWLIRTANLFPSDTAFVHKSMAVILEHLGQLMEYIKLSSRLKPEALRRKHFEDEVMAEINALPQQIESELQLDKVESRNTFVHLMRIYHKQDRLCIFPSRLIRIAQQDPTFPQRRRPIPYRFINEDEELAEMEAVTGWTKLHWDAAKDNRQSLRHQMEKDFDPDTRDLLGHTALHLACQGRWSLVAILLARNGADIDARARNGSTPLHYAAKGSHLLITKFFVTYGAEVNVKDAAGMTPAMWAALEGCKDVLKCLLRYSNLNLRDSGGRAILHHAVLSGCSGIVDVFE</sequence>
<dbReference type="InterPro" id="IPR002110">
    <property type="entry name" value="Ankyrin_rpt"/>
</dbReference>
<gene>
    <name evidence="4" type="ORF">FSUBG_6059</name>
</gene>
<dbReference type="GeneID" id="59318937"/>
<dbReference type="AlphaFoldDB" id="A0A8H5V0W6"/>
<reference evidence="4 5" key="1">
    <citation type="submission" date="2020-05" db="EMBL/GenBank/DDBJ databases">
        <title>Identification and distribution of gene clusters putatively required for synthesis of sphingolipid metabolism inhibitors in phylogenetically diverse species of the filamentous fungus Fusarium.</title>
        <authorList>
            <person name="Kim H.-S."/>
            <person name="Busman M."/>
            <person name="Brown D.W."/>
            <person name="Divon H."/>
            <person name="Uhlig S."/>
            <person name="Proctor R.H."/>
        </authorList>
    </citation>
    <scope>NUCLEOTIDE SEQUENCE [LARGE SCALE GENOMIC DNA]</scope>
    <source>
        <strain evidence="4 5">NRRL 66333</strain>
    </source>
</reference>
<evidence type="ECO:0000313" key="5">
    <source>
        <dbReference type="Proteomes" id="UP000547976"/>
    </source>
</evidence>
<dbReference type="EMBL" id="JAAOAV010000061">
    <property type="protein sequence ID" value="KAF5606451.1"/>
    <property type="molecule type" value="Genomic_DNA"/>
</dbReference>
<dbReference type="Pfam" id="PF12796">
    <property type="entry name" value="Ank_2"/>
    <property type="match status" value="1"/>
</dbReference>
<name>A0A8H5V0W6_GIBSU</name>
<keyword evidence="1" id="KW-0677">Repeat</keyword>
<dbReference type="Gene3D" id="1.25.40.20">
    <property type="entry name" value="Ankyrin repeat-containing domain"/>
    <property type="match status" value="1"/>
</dbReference>
<evidence type="ECO:0000313" key="4">
    <source>
        <dbReference type="EMBL" id="KAF5606451.1"/>
    </source>
</evidence>
<accession>A0A8H5V0W6</accession>
<comment type="caution">
    <text evidence="4">The sequence shown here is derived from an EMBL/GenBank/DDBJ whole genome shotgun (WGS) entry which is preliminary data.</text>
</comment>
<dbReference type="PANTHER" id="PTHR24171">
    <property type="entry name" value="ANKYRIN REPEAT DOMAIN-CONTAINING PROTEIN 39-RELATED"/>
    <property type="match status" value="1"/>
</dbReference>
<dbReference type="PROSITE" id="PS50297">
    <property type="entry name" value="ANK_REP_REGION"/>
    <property type="match status" value="2"/>
</dbReference>
<dbReference type="PROSITE" id="PS50088">
    <property type="entry name" value="ANK_REPEAT"/>
    <property type="match status" value="2"/>
</dbReference>
<evidence type="ECO:0000256" key="2">
    <source>
        <dbReference type="ARBA" id="ARBA00023043"/>
    </source>
</evidence>
<dbReference type="Proteomes" id="UP000547976">
    <property type="component" value="Unassembled WGS sequence"/>
</dbReference>
<evidence type="ECO:0000256" key="3">
    <source>
        <dbReference type="PROSITE-ProRule" id="PRU00023"/>
    </source>
</evidence>
<feature type="repeat" description="ANK" evidence="3">
    <location>
        <begin position="262"/>
        <end position="294"/>
    </location>
</feature>
<dbReference type="InterPro" id="IPR036770">
    <property type="entry name" value="Ankyrin_rpt-contain_sf"/>
</dbReference>
<dbReference type="SUPFAM" id="SSF48403">
    <property type="entry name" value="Ankyrin repeat"/>
    <property type="match status" value="1"/>
</dbReference>
<dbReference type="Pfam" id="PF00023">
    <property type="entry name" value="Ank"/>
    <property type="match status" value="1"/>
</dbReference>
<keyword evidence="5" id="KW-1185">Reference proteome</keyword>
<proteinExistence type="predicted"/>
<dbReference type="RefSeq" id="XP_036538421.1">
    <property type="nucleotide sequence ID" value="XM_036684219.1"/>
</dbReference>
<dbReference type="PANTHER" id="PTHR24171:SF9">
    <property type="entry name" value="ANKYRIN REPEAT DOMAIN-CONTAINING PROTEIN 39"/>
    <property type="match status" value="1"/>
</dbReference>
<dbReference type="SMART" id="SM00248">
    <property type="entry name" value="ANK"/>
    <property type="match status" value="3"/>
</dbReference>
<protein>
    <submittedName>
        <fullName evidence="4">Ankyrin repeat</fullName>
    </submittedName>
</protein>
<keyword evidence="2 3" id="KW-0040">ANK repeat</keyword>
<evidence type="ECO:0000256" key="1">
    <source>
        <dbReference type="ARBA" id="ARBA00022737"/>
    </source>
</evidence>
<dbReference type="OrthoDB" id="194358at2759"/>
<organism evidence="4 5">
    <name type="scientific">Gibberella subglutinans</name>
    <name type="common">Fusarium subglutinans</name>
    <dbReference type="NCBI Taxonomy" id="42677"/>
    <lineage>
        <taxon>Eukaryota</taxon>
        <taxon>Fungi</taxon>
        <taxon>Dikarya</taxon>
        <taxon>Ascomycota</taxon>
        <taxon>Pezizomycotina</taxon>
        <taxon>Sordariomycetes</taxon>
        <taxon>Hypocreomycetidae</taxon>
        <taxon>Hypocreales</taxon>
        <taxon>Nectriaceae</taxon>
        <taxon>Fusarium</taxon>
        <taxon>Fusarium fujikuroi species complex</taxon>
    </lineage>
</organism>
<feature type="repeat" description="ANK" evidence="3">
    <location>
        <begin position="229"/>
        <end position="261"/>
    </location>
</feature>